<sequence>MSVVETSRPEVRIAAGVVRGRTEDGLAVFRGIPHAEPPLGEARFQALRVHGMPDVGGNAHIRDPHR</sequence>
<dbReference type="Pfam" id="PF00135">
    <property type="entry name" value="COesterase"/>
    <property type="match status" value="1"/>
</dbReference>
<dbReference type="InterPro" id="IPR029058">
    <property type="entry name" value="AB_hydrolase_fold"/>
</dbReference>
<dbReference type="Gene3D" id="3.40.50.1820">
    <property type="entry name" value="alpha/beta hydrolase"/>
    <property type="match status" value="1"/>
</dbReference>
<proteinExistence type="predicted"/>
<gene>
    <name evidence="2" type="ORF">GCM10010191_61480</name>
</gene>
<reference evidence="2 3" key="1">
    <citation type="journal article" date="2019" name="Int. J. Syst. Evol. Microbiol.">
        <title>The Global Catalogue of Microorganisms (GCM) 10K type strain sequencing project: providing services to taxonomists for standard genome sequencing and annotation.</title>
        <authorList>
            <consortium name="The Broad Institute Genomics Platform"/>
            <consortium name="The Broad Institute Genome Sequencing Center for Infectious Disease"/>
            <person name="Wu L."/>
            <person name="Ma J."/>
        </authorList>
    </citation>
    <scope>NUCLEOTIDE SEQUENCE [LARGE SCALE GENOMIC DNA]</scope>
    <source>
        <strain evidence="2 3">JCM 3325</strain>
    </source>
</reference>
<evidence type="ECO:0000313" key="2">
    <source>
        <dbReference type="EMBL" id="GAA2438076.1"/>
    </source>
</evidence>
<dbReference type="Proteomes" id="UP001501231">
    <property type="component" value="Unassembled WGS sequence"/>
</dbReference>
<dbReference type="RefSeq" id="WP_344593632.1">
    <property type="nucleotide sequence ID" value="NZ_BAAARW010000022.1"/>
</dbReference>
<keyword evidence="3" id="KW-1185">Reference proteome</keyword>
<dbReference type="EMBL" id="BAAARW010000022">
    <property type="protein sequence ID" value="GAA2438076.1"/>
    <property type="molecule type" value="Genomic_DNA"/>
</dbReference>
<accession>A0ABN3JU57</accession>
<protein>
    <recommendedName>
        <fullName evidence="1">Carboxylesterase type B domain-containing protein</fullName>
    </recommendedName>
</protein>
<dbReference type="SUPFAM" id="SSF53474">
    <property type="entry name" value="alpha/beta-Hydrolases"/>
    <property type="match status" value="1"/>
</dbReference>
<comment type="caution">
    <text evidence="2">The sequence shown here is derived from an EMBL/GenBank/DDBJ whole genome shotgun (WGS) entry which is preliminary data.</text>
</comment>
<organism evidence="2 3">
    <name type="scientific">Actinomadura vinacea</name>
    <dbReference type="NCBI Taxonomy" id="115336"/>
    <lineage>
        <taxon>Bacteria</taxon>
        <taxon>Bacillati</taxon>
        <taxon>Actinomycetota</taxon>
        <taxon>Actinomycetes</taxon>
        <taxon>Streptosporangiales</taxon>
        <taxon>Thermomonosporaceae</taxon>
        <taxon>Actinomadura</taxon>
    </lineage>
</organism>
<dbReference type="InterPro" id="IPR002018">
    <property type="entry name" value="CarbesteraseB"/>
</dbReference>
<evidence type="ECO:0000259" key="1">
    <source>
        <dbReference type="Pfam" id="PF00135"/>
    </source>
</evidence>
<feature type="domain" description="Carboxylesterase type B" evidence="1">
    <location>
        <begin position="8"/>
        <end position="46"/>
    </location>
</feature>
<name>A0ABN3JU57_9ACTN</name>
<evidence type="ECO:0000313" key="3">
    <source>
        <dbReference type="Proteomes" id="UP001501231"/>
    </source>
</evidence>